<dbReference type="InterPro" id="IPR036314">
    <property type="entry name" value="SOD_C_sf"/>
</dbReference>
<dbReference type="Gene3D" id="3.55.40.20">
    <property type="entry name" value="Iron/manganese superoxide dismutase, C-terminal domain"/>
    <property type="match status" value="1"/>
</dbReference>
<comment type="similarity">
    <text evidence="1 6">Belongs to the iron/manganese superoxide dismutase family.</text>
</comment>
<evidence type="ECO:0000256" key="4">
    <source>
        <dbReference type="ARBA" id="ARBA00023002"/>
    </source>
</evidence>
<dbReference type="SUPFAM" id="SSF46609">
    <property type="entry name" value="Fe,Mn superoxide dismutase (SOD), N-terminal domain"/>
    <property type="match status" value="1"/>
</dbReference>
<dbReference type="GO" id="GO:0030145">
    <property type="term" value="F:manganese ion binding"/>
    <property type="evidence" value="ECO:0007669"/>
    <property type="project" value="UniProtKB-ARBA"/>
</dbReference>
<dbReference type="GO" id="GO:0004784">
    <property type="term" value="F:superoxide dismutase activity"/>
    <property type="evidence" value="ECO:0007669"/>
    <property type="project" value="UniProtKB-EC"/>
</dbReference>
<dbReference type="EMBL" id="QLMA01000002">
    <property type="protein sequence ID" value="RAJ86015.1"/>
    <property type="molecule type" value="Genomic_DNA"/>
</dbReference>
<dbReference type="PIRSF" id="PIRSF000349">
    <property type="entry name" value="SODismutase"/>
    <property type="match status" value="1"/>
</dbReference>
<dbReference type="PROSITE" id="PS00088">
    <property type="entry name" value="SOD_MN"/>
    <property type="match status" value="1"/>
</dbReference>
<dbReference type="PANTHER" id="PTHR43595">
    <property type="entry name" value="37S RIBOSOMAL PROTEIN S26, MITOCHONDRIAL"/>
    <property type="match status" value="1"/>
</dbReference>
<organism evidence="10 11">
    <name type="scientific">Chitinophaga dinghuensis</name>
    <dbReference type="NCBI Taxonomy" id="1539050"/>
    <lineage>
        <taxon>Bacteria</taxon>
        <taxon>Pseudomonadati</taxon>
        <taxon>Bacteroidota</taxon>
        <taxon>Chitinophagia</taxon>
        <taxon>Chitinophagales</taxon>
        <taxon>Chitinophagaceae</taxon>
        <taxon>Chitinophaga</taxon>
    </lineage>
</organism>
<keyword evidence="11" id="KW-1185">Reference proteome</keyword>
<feature type="chain" id="PRO_5016234814" description="Superoxide dismutase" evidence="7">
    <location>
        <begin position="40"/>
        <end position="258"/>
    </location>
</feature>
<evidence type="ECO:0000256" key="7">
    <source>
        <dbReference type="SAM" id="SignalP"/>
    </source>
</evidence>
<dbReference type="PANTHER" id="PTHR43595:SF2">
    <property type="entry name" value="SMALL RIBOSOMAL SUBUNIT PROTEIN MS42"/>
    <property type="match status" value="1"/>
</dbReference>
<feature type="domain" description="Manganese/iron superoxide dismutase N-terminal" evidence="8">
    <location>
        <begin position="56"/>
        <end position="140"/>
    </location>
</feature>
<feature type="binding site" evidence="5">
    <location>
        <position position="223"/>
    </location>
    <ligand>
        <name>Mn(2+)</name>
        <dbReference type="ChEBI" id="CHEBI:29035"/>
    </ligand>
</feature>
<reference evidence="10 11" key="1">
    <citation type="submission" date="2018-06" db="EMBL/GenBank/DDBJ databases">
        <title>Genomic Encyclopedia of Archaeal and Bacterial Type Strains, Phase II (KMG-II): from individual species to whole genera.</title>
        <authorList>
            <person name="Goeker M."/>
        </authorList>
    </citation>
    <scope>NUCLEOTIDE SEQUENCE [LARGE SCALE GENOMIC DNA]</scope>
    <source>
        <strain evidence="10 11">DSM 29821</strain>
    </source>
</reference>
<dbReference type="PRINTS" id="PR01703">
    <property type="entry name" value="MNSODISMTASE"/>
</dbReference>
<evidence type="ECO:0000256" key="5">
    <source>
        <dbReference type="PIRSR" id="PIRSR000349-1"/>
    </source>
</evidence>
<dbReference type="InterPro" id="IPR036324">
    <property type="entry name" value="Mn/Fe_SOD_N_sf"/>
</dbReference>
<evidence type="ECO:0000259" key="8">
    <source>
        <dbReference type="Pfam" id="PF00081"/>
    </source>
</evidence>
<feature type="domain" description="Manganese/iron superoxide dismutase C-terminal" evidence="9">
    <location>
        <begin position="146"/>
        <end position="252"/>
    </location>
</feature>
<dbReference type="InterPro" id="IPR019833">
    <property type="entry name" value="Mn/Fe_SOD_BS"/>
</dbReference>
<evidence type="ECO:0000256" key="2">
    <source>
        <dbReference type="ARBA" id="ARBA00012682"/>
    </source>
</evidence>
<keyword evidence="7" id="KW-0732">Signal</keyword>
<feature type="binding site" evidence="5">
    <location>
        <position position="132"/>
    </location>
    <ligand>
        <name>Mn(2+)</name>
        <dbReference type="ChEBI" id="CHEBI:29035"/>
    </ligand>
</feature>
<accession>A0A327W6I3</accession>
<dbReference type="GO" id="GO:0005737">
    <property type="term" value="C:cytoplasm"/>
    <property type="evidence" value="ECO:0007669"/>
    <property type="project" value="TreeGrafter"/>
</dbReference>
<dbReference type="InterPro" id="IPR019831">
    <property type="entry name" value="Mn/Fe_SOD_N"/>
</dbReference>
<dbReference type="FunFam" id="1.10.287.990:FF:000001">
    <property type="entry name" value="Superoxide dismutase"/>
    <property type="match status" value="1"/>
</dbReference>
<evidence type="ECO:0000259" key="9">
    <source>
        <dbReference type="Pfam" id="PF02777"/>
    </source>
</evidence>
<evidence type="ECO:0000313" key="10">
    <source>
        <dbReference type="EMBL" id="RAJ86015.1"/>
    </source>
</evidence>
<feature type="binding site" evidence="5">
    <location>
        <position position="80"/>
    </location>
    <ligand>
        <name>Mn(2+)</name>
        <dbReference type="ChEBI" id="CHEBI:29035"/>
    </ligand>
</feature>
<evidence type="ECO:0000256" key="3">
    <source>
        <dbReference type="ARBA" id="ARBA00022723"/>
    </source>
</evidence>
<keyword evidence="4 6" id="KW-0560">Oxidoreductase</keyword>
<dbReference type="AlphaFoldDB" id="A0A327W6I3"/>
<feature type="binding site" evidence="5">
    <location>
        <position position="219"/>
    </location>
    <ligand>
        <name>Mn(2+)</name>
        <dbReference type="ChEBI" id="CHEBI:29035"/>
    </ligand>
</feature>
<comment type="function">
    <text evidence="6">Destroys radicals which are normally produced within the cells and which are toxic to biological systems.</text>
</comment>
<comment type="catalytic activity">
    <reaction evidence="6">
        <text>2 superoxide + 2 H(+) = H2O2 + O2</text>
        <dbReference type="Rhea" id="RHEA:20696"/>
        <dbReference type="ChEBI" id="CHEBI:15378"/>
        <dbReference type="ChEBI" id="CHEBI:15379"/>
        <dbReference type="ChEBI" id="CHEBI:16240"/>
        <dbReference type="ChEBI" id="CHEBI:18421"/>
        <dbReference type="EC" id="1.15.1.1"/>
    </reaction>
</comment>
<proteinExistence type="inferred from homology"/>
<evidence type="ECO:0000256" key="6">
    <source>
        <dbReference type="RuleBase" id="RU000414"/>
    </source>
</evidence>
<dbReference type="SUPFAM" id="SSF54719">
    <property type="entry name" value="Fe,Mn superoxide dismutase (SOD), C-terminal domain"/>
    <property type="match status" value="1"/>
</dbReference>
<dbReference type="InterPro" id="IPR019832">
    <property type="entry name" value="Mn/Fe_SOD_C"/>
</dbReference>
<keyword evidence="3 5" id="KW-0479">Metal-binding</keyword>
<name>A0A327W6I3_9BACT</name>
<feature type="signal peptide" evidence="7">
    <location>
        <begin position="1"/>
        <end position="39"/>
    </location>
</feature>
<comment type="caution">
    <text evidence="10">The sequence shown here is derived from an EMBL/GenBank/DDBJ whole genome shotgun (WGS) entry which is preliminary data.</text>
</comment>
<sequence>MYLLSHKQIQSFHMNKREFIKLTGLAGAAVLSGPLASLAAPSATVKTNFADPKAPFVLPPLPYGYDALEPNIDKMTMEIHHDKHHAAYVKNLNDALPNTPFASLTLEQILKKVTAAPTEKAIRNNAGGHYNHSLFWTLLSPAKTTPSEKLKAAITANFGSWDAFQQKFNDAAKTVFGSGWAWLIVTPGKKLAILNTPNQDNPLMVNLVKETGAPILALDVWEHAYYLKYQNKRPDYINAFWNVINWNEVEKRFNAAMA</sequence>
<dbReference type="Gene3D" id="1.10.287.990">
    <property type="entry name" value="Fe,Mn superoxide dismutase (SOD) domain"/>
    <property type="match status" value="1"/>
</dbReference>
<dbReference type="Proteomes" id="UP000249819">
    <property type="component" value="Unassembled WGS sequence"/>
</dbReference>
<protein>
    <recommendedName>
        <fullName evidence="2 6">Superoxide dismutase</fullName>
        <ecNumber evidence="2 6">1.15.1.1</ecNumber>
    </recommendedName>
</protein>
<dbReference type="EC" id="1.15.1.1" evidence="2 6"/>
<evidence type="ECO:0000313" key="11">
    <source>
        <dbReference type="Proteomes" id="UP000249819"/>
    </source>
</evidence>
<gene>
    <name evidence="10" type="ORF">CLV59_102724</name>
</gene>
<dbReference type="FunFam" id="3.55.40.20:FF:000001">
    <property type="entry name" value="Superoxide dismutase"/>
    <property type="match status" value="1"/>
</dbReference>
<dbReference type="Pfam" id="PF02777">
    <property type="entry name" value="Sod_Fe_C"/>
    <property type="match status" value="1"/>
</dbReference>
<evidence type="ECO:0000256" key="1">
    <source>
        <dbReference type="ARBA" id="ARBA00008714"/>
    </source>
</evidence>
<dbReference type="Pfam" id="PF00081">
    <property type="entry name" value="Sod_Fe_N"/>
    <property type="match status" value="1"/>
</dbReference>
<dbReference type="InterPro" id="IPR001189">
    <property type="entry name" value="Mn/Fe_SOD"/>
</dbReference>